<sequence>MQFHDLSVNETTRTPCIDQSTESDAIDFDSCNGMCQADRFRRYETSDSSVLLHLRSLADETVAATTTVRQVHGFLQLLLLLMMMMMMSLVQTSVSPKCGPGHITLESLLDSPGMTPSPLSESINDGNNCEYTVQDGRFSELLARDVNPTDSNVYGRRLFMTELQRQAVLREFCIELLFVLRNQDVNGYFLSFTIEARSPKESCSHMGLLTLEKRLLSNGYRTLNEFKTDVSALFNGALRHYPVDTLANSEAQRLLNTASDWFASLPLDYVDALNVEPTRPQQSLKVSVPDRPAVDEFSMETTLTILNPDNHGIVNRNERIRPIGEEVGPLKSGSYLLPNGGYREDRRNKVIPYTYLNYGPFYSFAPHYDSGASHCSPEANQLVLGTSWLPARTTYLTVEPQPGTGLDTSEVDDEVSKSIHSDAVHSALAIGDQQLAVSLAVADMEQRATNRLAAELDEILPGPEVSEDCVFSMCLANAFTIDLLRDRRKSDEKIETDKLCSLTEECKALVDLDELEQATAVEDDPSKANVDALSDSANDLIALYRAQYRRLGDISQTSAISGSTLVPSPMETSIAHRFVNRMVNMTKRVRPRDIVHPYAVRRAMGMKPEIAPLPDDIHDDGYFSSRSLIWGHITLDNEFLSATKLSDSHKIIAAEFSAVTMPIRTTGKASAKIADDNFCVGTIVNVQNCKLTGLTFASEMDFPRMDSDATRHTDCGVHP</sequence>
<organism evidence="2 3">
    <name type="scientific">Clonorchis sinensis</name>
    <name type="common">Chinese liver fluke</name>
    <dbReference type="NCBI Taxonomy" id="79923"/>
    <lineage>
        <taxon>Eukaryota</taxon>
        <taxon>Metazoa</taxon>
        <taxon>Spiralia</taxon>
        <taxon>Lophotrochozoa</taxon>
        <taxon>Platyhelminthes</taxon>
        <taxon>Trematoda</taxon>
        <taxon>Digenea</taxon>
        <taxon>Opisthorchiida</taxon>
        <taxon>Opisthorchiata</taxon>
        <taxon>Opisthorchiidae</taxon>
        <taxon>Clonorchis</taxon>
    </lineage>
</organism>
<keyword evidence="1" id="KW-0103">Bromodomain</keyword>
<reference key="2">
    <citation type="submission" date="2011-10" db="EMBL/GenBank/DDBJ databases">
        <title>The genome and transcriptome sequence of Clonorchis sinensis provide insights into the carcinogenic liver fluke.</title>
        <authorList>
            <person name="Wang X."/>
            <person name="Huang Y."/>
            <person name="Chen W."/>
            <person name="Liu H."/>
            <person name="Guo L."/>
            <person name="Chen Y."/>
            <person name="Luo F."/>
            <person name="Zhou W."/>
            <person name="Sun J."/>
            <person name="Mao Q."/>
            <person name="Liang P."/>
            <person name="Zhou C."/>
            <person name="Tian Y."/>
            <person name="Men J."/>
            <person name="Lv X."/>
            <person name="Huang L."/>
            <person name="Zhou J."/>
            <person name="Hu Y."/>
            <person name="Li R."/>
            <person name="Zhang F."/>
            <person name="Lei H."/>
            <person name="Li X."/>
            <person name="Hu X."/>
            <person name="Liang C."/>
            <person name="Xu J."/>
            <person name="Wu Z."/>
            <person name="Yu X."/>
        </authorList>
    </citation>
    <scope>NUCLEOTIDE SEQUENCE</scope>
    <source>
        <strain>Henan</strain>
    </source>
</reference>
<dbReference type="SUPFAM" id="SSF47370">
    <property type="entry name" value="Bromodomain"/>
    <property type="match status" value="1"/>
</dbReference>
<evidence type="ECO:0000313" key="2">
    <source>
        <dbReference type="EMBL" id="GAA48337.1"/>
    </source>
</evidence>
<evidence type="ECO:0000313" key="3">
    <source>
        <dbReference type="Proteomes" id="UP000008909"/>
    </source>
</evidence>
<dbReference type="EMBL" id="DF142883">
    <property type="protein sequence ID" value="GAA48337.1"/>
    <property type="molecule type" value="Genomic_DNA"/>
</dbReference>
<reference evidence="2" key="1">
    <citation type="journal article" date="2011" name="Genome Biol.">
        <title>The draft genome of the carcinogenic human liver fluke Clonorchis sinensis.</title>
        <authorList>
            <person name="Wang X."/>
            <person name="Chen W."/>
            <person name="Huang Y."/>
            <person name="Sun J."/>
            <person name="Men J."/>
            <person name="Liu H."/>
            <person name="Luo F."/>
            <person name="Guo L."/>
            <person name="Lv X."/>
            <person name="Deng C."/>
            <person name="Zhou C."/>
            <person name="Fan Y."/>
            <person name="Li X."/>
            <person name="Huang L."/>
            <person name="Hu Y."/>
            <person name="Liang C."/>
            <person name="Hu X."/>
            <person name="Xu J."/>
            <person name="Yu X."/>
        </authorList>
    </citation>
    <scope>NUCLEOTIDE SEQUENCE [LARGE SCALE GENOMIC DNA]</scope>
    <source>
        <strain evidence="2">Henan</strain>
    </source>
</reference>
<dbReference type="InterPro" id="IPR021900">
    <property type="entry name" value="DUF3512"/>
</dbReference>
<evidence type="ECO:0000256" key="1">
    <source>
        <dbReference type="ARBA" id="ARBA00023117"/>
    </source>
</evidence>
<dbReference type="AlphaFoldDB" id="G7Y5V1"/>
<feature type="non-terminal residue" evidence="2">
    <location>
        <position position="719"/>
    </location>
</feature>
<keyword evidence="3" id="KW-1185">Reference proteome</keyword>
<dbReference type="InterPro" id="IPR036427">
    <property type="entry name" value="Bromodomain-like_sf"/>
</dbReference>
<dbReference type="Pfam" id="PF12024">
    <property type="entry name" value="DUF3512"/>
    <property type="match status" value="1"/>
</dbReference>
<dbReference type="Proteomes" id="UP000008909">
    <property type="component" value="Unassembled WGS sequence"/>
</dbReference>
<protein>
    <submittedName>
        <fullName evidence="2">Bromodomain-containing protein 7</fullName>
    </submittedName>
</protein>
<accession>G7Y5V1</accession>
<name>G7Y5V1_CLOSI</name>
<proteinExistence type="predicted"/>
<gene>
    <name evidence="2" type="ORF">CLF_101485</name>
</gene>